<gene>
    <name evidence="1" type="ORF">PFISCL1PPCAC_7410</name>
</gene>
<reference evidence="1" key="1">
    <citation type="submission" date="2023-10" db="EMBL/GenBank/DDBJ databases">
        <title>Genome assembly of Pristionchus species.</title>
        <authorList>
            <person name="Yoshida K."/>
            <person name="Sommer R.J."/>
        </authorList>
    </citation>
    <scope>NUCLEOTIDE SEQUENCE</scope>
    <source>
        <strain evidence="1">RS5133</strain>
    </source>
</reference>
<comment type="caution">
    <text evidence="1">The sequence shown here is derived from an EMBL/GenBank/DDBJ whole genome shotgun (WGS) entry which is preliminary data.</text>
</comment>
<feature type="non-terminal residue" evidence="1">
    <location>
        <position position="78"/>
    </location>
</feature>
<dbReference type="EMBL" id="BTSY01000002">
    <property type="protein sequence ID" value="GMT16113.1"/>
    <property type="molecule type" value="Genomic_DNA"/>
</dbReference>
<protein>
    <submittedName>
        <fullName evidence="1">Uncharacterized protein</fullName>
    </submittedName>
</protein>
<feature type="non-terminal residue" evidence="1">
    <location>
        <position position="1"/>
    </location>
</feature>
<proteinExistence type="predicted"/>
<keyword evidence="2" id="KW-1185">Reference proteome</keyword>
<dbReference type="Proteomes" id="UP001432322">
    <property type="component" value="Unassembled WGS sequence"/>
</dbReference>
<evidence type="ECO:0000313" key="1">
    <source>
        <dbReference type="EMBL" id="GMT16113.1"/>
    </source>
</evidence>
<sequence>THNWLKRYEQILREADSQGNLWKPSGSCVLVPMKMTTGDLVPTISNTPPSPATFQQGLCRGGCFIDPISRSRRCCKPT</sequence>
<organism evidence="1 2">
    <name type="scientific">Pristionchus fissidentatus</name>
    <dbReference type="NCBI Taxonomy" id="1538716"/>
    <lineage>
        <taxon>Eukaryota</taxon>
        <taxon>Metazoa</taxon>
        <taxon>Ecdysozoa</taxon>
        <taxon>Nematoda</taxon>
        <taxon>Chromadorea</taxon>
        <taxon>Rhabditida</taxon>
        <taxon>Rhabditina</taxon>
        <taxon>Diplogasteromorpha</taxon>
        <taxon>Diplogasteroidea</taxon>
        <taxon>Neodiplogasteridae</taxon>
        <taxon>Pristionchus</taxon>
    </lineage>
</organism>
<accession>A0AAV5VA73</accession>
<name>A0AAV5VA73_9BILA</name>
<dbReference type="AlphaFoldDB" id="A0AAV5VA73"/>
<evidence type="ECO:0000313" key="2">
    <source>
        <dbReference type="Proteomes" id="UP001432322"/>
    </source>
</evidence>